<dbReference type="AlphaFoldDB" id="A0A853GZF8"/>
<dbReference type="NCBIfam" id="TIGR01845">
    <property type="entry name" value="outer_NodT"/>
    <property type="match status" value="1"/>
</dbReference>
<keyword evidence="2" id="KW-0449">Lipoprotein</keyword>
<dbReference type="GO" id="GO:0015562">
    <property type="term" value="F:efflux transmembrane transporter activity"/>
    <property type="evidence" value="ECO:0007669"/>
    <property type="project" value="InterPro"/>
</dbReference>
<accession>A0A853GZF8</accession>
<keyword evidence="2" id="KW-0564">Palmitate</keyword>
<feature type="region of interest" description="Disordered" evidence="3">
    <location>
        <begin position="33"/>
        <end position="59"/>
    </location>
</feature>
<comment type="caution">
    <text evidence="4">The sequence shown here is derived from an EMBL/GenBank/DDBJ whole genome shotgun (WGS) entry which is preliminary data.</text>
</comment>
<dbReference type="Proteomes" id="UP000554144">
    <property type="component" value="Unassembled WGS sequence"/>
</dbReference>
<feature type="region of interest" description="Disordered" evidence="3">
    <location>
        <begin position="483"/>
        <end position="510"/>
    </location>
</feature>
<dbReference type="EMBL" id="JACCEV010000002">
    <property type="protein sequence ID" value="NYT86096.1"/>
    <property type="molecule type" value="Genomic_DNA"/>
</dbReference>
<dbReference type="PANTHER" id="PTHR30203:SF32">
    <property type="entry name" value="CATION EFFLUX SYSTEM PROTEIN CUSC"/>
    <property type="match status" value="1"/>
</dbReference>
<evidence type="ECO:0000256" key="2">
    <source>
        <dbReference type="RuleBase" id="RU362097"/>
    </source>
</evidence>
<protein>
    <submittedName>
        <fullName evidence="4">Efflux transporter outer membrane subunit</fullName>
    </submittedName>
</protein>
<keyword evidence="2" id="KW-0472">Membrane</keyword>
<evidence type="ECO:0000313" key="5">
    <source>
        <dbReference type="Proteomes" id="UP000554144"/>
    </source>
</evidence>
<comment type="similarity">
    <text evidence="1 2">Belongs to the outer membrane factor (OMF) (TC 1.B.17) family.</text>
</comment>
<dbReference type="InterPro" id="IPR003423">
    <property type="entry name" value="OMP_efflux"/>
</dbReference>
<keyword evidence="2" id="KW-1134">Transmembrane beta strand</keyword>
<keyword evidence="5" id="KW-1185">Reference proteome</keyword>
<proteinExistence type="inferred from homology"/>
<organism evidence="4 5">
    <name type="scientific">Pollutimonas harenae</name>
    <dbReference type="NCBI Taxonomy" id="657015"/>
    <lineage>
        <taxon>Bacteria</taxon>
        <taxon>Pseudomonadati</taxon>
        <taxon>Pseudomonadota</taxon>
        <taxon>Betaproteobacteria</taxon>
        <taxon>Burkholderiales</taxon>
        <taxon>Alcaligenaceae</taxon>
        <taxon>Pollutimonas</taxon>
    </lineage>
</organism>
<dbReference type="PROSITE" id="PS51257">
    <property type="entry name" value="PROKAR_LIPOPROTEIN"/>
    <property type="match status" value="1"/>
</dbReference>
<dbReference type="Pfam" id="PF02321">
    <property type="entry name" value="OEP"/>
    <property type="match status" value="2"/>
</dbReference>
<evidence type="ECO:0000256" key="3">
    <source>
        <dbReference type="SAM" id="MobiDB-lite"/>
    </source>
</evidence>
<comment type="subcellular location">
    <subcellularLocation>
        <location evidence="2">Cell membrane</location>
        <topology evidence="2">Lipid-anchor</topology>
    </subcellularLocation>
</comment>
<dbReference type="SUPFAM" id="SSF56954">
    <property type="entry name" value="Outer membrane efflux proteins (OEP)"/>
    <property type="match status" value="1"/>
</dbReference>
<evidence type="ECO:0000256" key="1">
    <source>
        <dbReference type="ARBA" id="ARBA00007613"/>
    </source>
</evidence>
<name>A0A853GZF8_9BURK</name>
<dbReference type="OrthoDB" id="9770517at2"/>
<feature type="compositionally biased region" description="Polar residues" evidence="3">
    <location>
        <begin position="484"/>
        <end position="496"/>
    </location>
</feature>
<dbReference type="Gene3D" id="2.20.200.10">
    <property type="entry name" value="Outer membrane efflux proteins (OEP)"/>
    <property type="match status" value="1"/>
</dbReference>
<dbReference type="InterPro" id="IPR010131">
    <property type="entry name" value="MdtP/NodT-like"/>
</dbReference>
<gene>
    <name evidence="4" type="ORF">H0A62_10815</name>
</gene>
<keyword evidence="2" id="KW-0812">Transmembrane</keyword>
<feature type="compositionally biased region" description="Polar residues" evidence="3">
    <location>
        <begin position="40"/>
        <end position="59"/>
    </location>
</feature>
<evidence type="ECO:0000313" key="4">
    <source>
        <dbReference type="EMBL" id="NYT86096.1"/>
    </source>
</evidence>
<sequence length="510" mass="54479">MSSGVFRLAALPVLVSLALVGCSLAPKYERPALPVPEQYPDSNAVNNSGPRSANAVSPQVGSSSDLGWSEFFTDPHLQALISQALANNRDMRIAVGRVEEARAQYGIAASDRLPTLGIGGNAQITRNPENLRTSADADSITRYYQAGVGMMAFELDFFGRVRNLSEAAFQQYLATAQARRTVHINLVAQVAEAYFRLRTTLQLKALMQSTQKSRGNTLSLVQARYDGGIASALDLNQARAQLDTVKADLVAIERAEAQARNALQLLLGSPVANDLPEPAVFGRDQVLAAIPVGLPSELLERRPDIMAAENSLLAANANIGAARAAFFPSISITGLLGFASADLGGLFGSGQHFWQFAPQLQMPIFGGGVGGNLDLAKARNNIAVAEYEKTIQVAFREVADALAGEATYSEQLDALRALEHSAQETLRLATLRYETGIDSFLQVQNAEVDLYSTQQSFLQTGMDSLLNRVELYKALGGGWLKDSAQGSDSTDASAETGSVEGVGTARTKIQ</sequence>
<dbReference type="PANTHER" id="PTHR30203">
    <property type="entry name" value="OUTER MEMBRANE CATION EFFLUX PROTEIN"/>
    <property type="match status" value="1"/>
</dbReference>
<dbReference type="Gene3D" id="1.20.1600.10">
    <property type="entry name" value="Outer membrane efflux proteins (OEP)"/>
    <property type="match status" value="1"/>
</dbReference>
<dbReference type="RefSeq" id="WP_130039633.1">
    <property type="nucleotide sequence ID" value="NZ_JACCEV010000002.1"/>
</dbReference>
<dbReference type="GO" id="GO:0005886">
    <property type="term" value="C:plasma membrane"/>
    <property type="evidence" value="ECO:0007669"/>
    <property type="project" value="UniProtKB-SubCell"/>
</dbReference>
<reference evidence="4 5" key="1">
    <citation type="submission" date="2020-07" db="EMBL/GenBank/DDBJ databases">
        <title>Taxonomic revisions and descriptions of new bacterial species based on genomic comparisons in the high-G+C-content subgroup of the family Alcaligenaceae.</title>
        <authorList>
            <person name="Szabo A."/>
            <person name="Felfoldi T."/>
        </authorList>
    </citation>
    <scope>NUCLEOTIDE SEQUENCE [LARGE SCALE GENOMIC DNA]</scope>
    <source>
        <strain evidence="4 5">DSM 25667</strain>
    </source>
</reference>